<protein>
    <submittedName>
        <fullName evidence="3">Uncharacterized protein</fullName>
    </submittedName>
</protein>
<dbReference type="Gene3D" id="1.10.10.2360">
    <property type="match status" value="1"/>
</dbReference>
<evidence type="ECO:0000313" key="4">
    <source>
        <dbReference type="Proteomes" id="UP000799779"/>
    </source>
</evidence>
<proteinExistence type="predicted"/>
<evidence type="ECO:0000313" key="3">
    <source>
        <dbReference type="EMBL" id="KAF2005297.1"/>
    </source>
</evidence>
<evidence type="ECO:0000256" key="2">
    <source>
        <dbReference type="SAM" id="MobiDB-lite"/>
    </source>
</evidence>
<organism evidence="3 4">
    <name type="scientific">Amniculicola lignicola CBS 123094</name>
    <dbReference type="NCBI Taxonomy" id="1392246"/>
    <lineage>
        <taxon>Eukaryota</taxon>
        <taxon>Fungi</taxon>
        <taxon>Dikarya</taxon>
        <taxon>Ascomycota</taxon>
        <taxon>Pezizomycotina</taxon>
        <taxon>Dothideomycetes</taxon>
        <taxon>Pleosporomycetidae</taxon>
        <taxon>Pleosporales</taxon>
        <taxon>Amniculicolaceae</taxon>
        <taxon>Amniculicola</taxon>
    </lineage>
</organism>
<dbReference type="Proteomes" id="UP000799779">
    <property type="component" value="Unassembled WGS sequence"/>
</dbReference>
<reference evidence="3" key="1">
    <citation type="journal article" date="2020" name="Stud. Mycol.">
        <title>101 Dothideomycetes genomes: a test case for predicting lifestyles and emergence of pathogens.</title>
        <authorList>
            <person name="Haridas S."/>
            <person name="Albert R."/>
            <person name="Binder M."/>
            <person name="Bloem J."/>
            <person name="Labutti K."/>
            <person name="Salamov A."/>
            <person name="Andreopoulos B."/>
            <person name="Baker S."/>
            <person name="Barry K."/>
            <person name="Bills G."/>
            <person name="Bluhm B."/>
            <person name="Cannon C."/>
            <person name="Castanera R."/>
            <person name="Culley D."/>
            <person name="Daum C."/>
            <person name="Ezra D."/>
            <person name="Gonzalez J."/>
            <person name="Henrissat B."/>
            <person name="Kuo A."/>
            <person name="Liang C."/>
            <person name="Lipzen A."/>
            <person name="Lutzoni F."/>
            <person name="Magnuson J."/>
            <person name="Mondo S."/>
            <person name="Nolan M."/>
            <person name="Ohm R."/>
            <person name="Pangilinan J."/>
            <person name="Park H.-J."/>
            <person name="Ramirez L."/>
            <person name="Alfaro M."/>
            <person name="Sun H."/>
            <person name="Tritt A."/>
            <person name="Yoshinaga Y."/>
            <person name="Zwiers L.-H."/>
            <person name="Turgeon B."/>
            <person name="Goodwin S."/>
            <person name="Spatafora J."/>
            <person name="Crous P."/>
            <person name="Grigoriev I."/>
        </authorList>
    </citation>
    <scope>NUCLEOTIDE SEQUENCE</scope>
    <source>
        <strain evidence="3">CBS 123094</strain>
    </source>
</reference>
<feature type="region of interest" description="Disordered" evidence="2">
    <location>
        <begin position="114"/>
        <end position="173"/>
    </location>
</feature>
<dbReference type="AlphaFoldDB" id="A0A6A5WUM9"/>
<feature type="coiled-coil region" evidence="1">
    <location>
        <begin position="34"/>
        <end position="77"/>
    </location>
</feature>
<gene>
    <name evidence="3" type="ORF">P154DRAFT_560200</name>
</gene>
<feature type="region of interest" description="Disordered" evidence="2">
    <location>
        <begin position="1"/>
        <end position="27"/>
    </location>
</feature>
<name>A0A6A5WUM9_9PLEO</name>
<keyword evidence="1" id="KW-0175">Coiled coil</keyword>
<keyword evidence="4" id="KW-1185">Reference proteome</keyword>
<evidence type="ECO:0000256" key="1">
    <source>
        <dbReference type="SAM" id="Coils"/>
    </source>
</evidence>
<sequence length="326" mass="36546">MSAPRTPQKSSQKRPATSPLDDKRTPFERARAAINDAEALHASSQAKQAQLEQELKIEKAKVAVLQHNLKVEQANARARITGLKRQLEIERGKNQEGKEAIEKLERIKREFGLDRFGEGKGNGAGNVNVEEQEQEEERNWNVERETESPSTIGPAHDPSGNYNLDPFANTHPFSGRMTPGHLNHAMIVKPSATRNPNAHSISSAPAKAPTQYPLYNNASISAPTNPSMFNSDIESYDFSATRNIRSTNPSISNPTNPPPLLSNPWTNNGTRDPTFQAYQWNDPQSEQREQFPNITFQNAFRKFSVEELRAEDYKQGRRYGDAASFH</sequence>
<feature type="region of interest" description="Disordered" evidence="2">
    <location>
        <begin position="247"/>
        <end position="273"/>
    </location>
</feature>
<accession>A0A6A5WUM9</accession>
<feature type="compositionally biased region" description="Basic and acidic residues" evidence="2">
    <location>
        <begin position="137"/>
        <end position="147"/>
    </location>
</feature>
<dbReference type="EMBL" id="ML977564">
    <property type="protein sequence ID" value="KAF2005297.1"/>
    <property type="molecule type" value="Genomic_DNA"/>
</dbReference>
<feature type="compositionally biased region" description="Polar residues" evidence="2">
    <location>
        <begin position="1"/>
        <end position="15"/>
    </location>
</feature>
<dbReference type="OrthoDB" id="3797628at2759"/>